<reference evidence="18" key="1">
    <citation type="submission" date="2017-05" db="EMBL/GenBank/DDBJ databases">
        <authorList>
            <person name="Sung H."/>
        </authorList>
    </citation>
    <scope>NUCLEOTIDE SEQUENCE [LARGE SCALE GENOMIC DNA]</scope>
    <source>
        <strain evidence="18">AMac2203</strain>
    </source>
</reference>
<feature type="binding site" evidence="12">
    <location>
        <begin position="91"/>
        <end position="92"/>
    </location>
    <ligand>
        <name>substrate</name>
    </ligand>
</feature>
<evidence type="ECO:0000256" key="14">
    <source>
        <dbReference type="PROSITE-ProRule" id="PRU10100"/>
    </source>
</evidence>
<dbReference type="SFLD" id="SFLDS00057">
    <property type="entry name" value="Glutaminase/Asparaginase"/>
    <property type="match status" value="1"/>
</dbReference>
<dbReference type="InterPro" id="IPR040919">
    <property type="entry name" value="Asparaginase_C"/>
</dbReference>
<dbReference type="OrthoDB" id="9788068at2"/>
<dbReference type="SUPFAM" id="SSF53774">
    <property type="entry name" value="Glutaminase/Asparaginase"/>
    <property type="match status" value="1"/>
</dbReference>
<dbReference type="InterPro" id="IPR027473">
    <property type="entry name" value="L-asparaginase_C"/>
</dbReference>
<dbReference type="FunFam" id="3.40.50.1170:FF:000002">
    <property type="entry name" value="L-asparaginase 1"/>
    <property type="match status" value="1"/>
</dbReference>
<evidence type="ECO:0000256" key="4">
    <source>
        <dbReference type="ARBA" id="ARBA00012920"/>
    </source>
</evidence>
<keyword evidence="18" id="KW-1185">Reference proteome</keyword>
<comment type="subcellular location">
    <subcellularLocation>
        <location evidence="1">Cytoplasm</location>
    </subcellularLocation>
</comment>
<name>A0A1Y0CW37_9GAMM</name>
<dbReference type="GO" id="GO:0004067">
    <property type="term" value="F:asparaginase activity"/>
    <property type="evidence" value="ECO:0007669"/>
    <property type="project" value="UniProtKB-UniRule"/>
</dbReference>
<evidence type="ECO:0000256" key="8">
    <source>
        <dbReference type="ARBA" id="ARBA00067587"/>
    </source>
</evidence>
<dbReference type="SMART" id="SM00870">
    <property type="entry name" value="Asparaginase"/>
    <property type="match status" value="1"/>
</dbReference>
<evidence type="ECO:0000256" key="6">
    <source>
        <dbReference type="ARBA" id="ARBA00022801"/>
    </source>
</evidence>
<comment type="similarity">
    <text evidence="2">Belongs to the asparaginase 1 family.</text>
</comment>
<evidence type="ECO:0000256" key="5">
    <source>
        <dbReference type="ARBA" id="ARBA00022490"/>
    </source>
</evidence>
<evidence type="ECO:0000256" key="1">
    <source>
        <dbReference type="ARBA" id="ARBA00004496"/>
    </source>
</evidence>
<dbReference type="InterPro" id="IPR036152">
    <property type="entry name" value="Asp/glu_Ase-like_sf"/>
</dbReference>
<dbReference type="EMBL" id="CP021376">
    <property type="protein sequence ID" value="ART79449.1"/>
    <property type="molecule type" value="Genomic_DNA"/>
</dbReference>
<keyword evidence="5" id="KW-0963">Cytoplasm</keyword>
<dbReference type="Proteomes" id="UP000243793">
    <property type="component" value="Chromosome"/>
</dbReference>
<dbReference type="InterPro" id="IPR006033">
    <property type="entry name" value="AsnA_fam"/>
</dbReference>
<dbReference type="GO" id="GO:0009066">
    <property type="term" value="P:aspartate family amino acid metabolic process"/>
    <property type="evidence" value="ECO:0007669"/>
    <property type="project" value="UniProtKB-ARBA"/>
</dbReference>
<dbReference type="Gene3D" id="3.40.50.40">
    <property type="match status" value="1"/>
</dbReference>
<feature type="active site" evidence="14">
    <location>
        <position position="91"/>
    </location>
</feature>
<evidence type="ECO:0000313" key="18">
    <source>
        <dbReference type="Proteomes" id="UP000243793"/>
    </source>
</evidence>
<protein>
    <recommendedName>
        <fullName evidence="8">L-asparaginase 1</fullName>
        <ecNumber evidence="4">3.5.1.1</ecNumber>
    </recommendedName>
    <alternativeName>
        <fullName evidence="9">L-asparaginase I</fullName>
    </alternativeName>
    <alternativeName>
        <fullName evidence="10">L-asparagine amidohydrolase I</fullName>
    </alternativeName>
</protein>
<dbReference type="FunFam" id="3.40.50.40:FF:000001">
    <property type="entry name" value="L-asparaginase 1"/>
    <property type="match status" value="1"/>
</dbReference>
<dbReference type="PRINTS" id="PR00139">
    <property type="entry name" value="ASNGLNASE"/>
</dbReference>
<dbReference type="InterPro" id="IPR020827">
    <property type="entry name" value="Asparaginase/glutaminase_AS1"/>
</dbReference>
<dbReference type="InterPro" id="IPR027475">
    <property type="entry name" value="Asparaginase/glutaminase_AS2"/>
</dbReference>
<dbReference type="NCBIfam" id="TIGR00519">
    <property type="entry name" value="asnASE_I"/>
    <property type="match status" value="1"/>
</dbReference>
<accession>A0A1Y0CW37</accession>
<dbReference type="InterPro" id="IPR041725">
    <property type="entry name" value="L-asparaginase_I"/>
</dbReference>
<dbReference type="Pfam" id="PF00710">
    <property type="entry name" value="Asparaginase"/>
    <property type="match status" value="1"/>
</dbReference>
<evidence type="ECO:0000313" key="17">
    <source>
        <dbReference type="EMBL" id="ART79449.1"/>
    </source>
</evidence>
<evidence type="ECO:0000256" key="12">
    <source>
        <dbReference type="PIRSR" id="PIRSR001220-2"/>
    </source>
</evidence>
<dbReference type="PIRSF" id="PIRSF500176">
    <property type="entry name" value="L_ASNase"/>
    <property type="match status" value="1"/>
</dbReference>
<evidence type="ECO:0000256" key="13">
    <source>
        <dbReference type="PROSITE-ProRule" id="PRU10099"/>
    </source>
</evidence>
<dbReference type="PROSITE" id="PS00144">
    <property type="entry name" value="ASN_GLN_ASE_1"/>
    <property type="match status" value="1"/>
</dbReference>
<evidence type="ECO:0000259" key="16">
    <source>
        <dbReference type="Pfam" id="PF17763"/>
    </source>
</evidence>
<dbReference type="InterPro" id="IPR006034">
    <property type="entry name" value="Asparaginase/glutaminase-like"/>
</dbReference>
<evidence type="ECO:0000256" key="10">
    <source>
        <dbReference type="ARBA" id="ARBA00080176"/>
    </source>
</evidence>
<dbReference type="InterPro" id="IPR027474">
    <property type="entry name" value="L-asparaginase_N"/>
</dbReference>
<comment type="catalytic activity">
    <reaction evidence="7">
        <text>L-asparagine + H2O = L-aspartate + NH4(+)</text>
        <dbReference type="Rhea" id="RHEA:21016"/>
        <dbReference type="ChEBI" id="CHEBI:15377"/>
        <dbReference type="ChEBI" id="CHEBI:28938"/>
        <dbReference type="ChEBI" id="CHEBI:29991"/>
        <dbReference type="ChEBI" id="CHEBI:58048"/>
        <dbReference type="EC" id="3.5.1.1"/>
    </reaction>
</comment>
<dbReference type="EC" id="3.5.1.1" evidence="4"/>
<dbReference type="RefSeq" id="WP_086963256.1">
    <property type="nucleotide sequence ID" value="NZ_CP021376.1"/>
</dbReference>
<dbReference type="GO" id="GO:0005829">
    <property type="term" value="C:cytosol"/>
    <property type="evidence" value="ECO:0007669"/>
    <property type="project" value="TreeGrafter"/>
</dbReference>
<dbReference type="Pfam" id="PF17763">
    <property type="entry name" value="Asparaginase_C"/>
    <property type="match status" value="1"/>
</dbReference>
<evidence type="ECO:0000256" key="3">
    <source>
        <dbReference type="ARBA" id="ARBA00011881"/>
    </source>
</evidence>
<evidence type="ECO:0000256" key="9">
    <source>
        <dbReference type="ARBA" id="ARBA00079761"/>
    </source>
</evidence>
<dbReference type="PANTHER" id="PTHR11707:SF28">
    <property type="entry name" value="60 KDA LYSOPHOSPHOLIPASE"/>
    <property type="match status" value="1"/>
</dbReference>
<dbReference type="AlphaFoldDB" id="A0A1Y0CW37"/>
<feature type="active site" description="O-isoaspartyl threonine intermediate" evidence="11">
    <location>
        <position position="14"/>
    </location>
</feature>
<comment type="subunit">
    <text evidence="3">Homotetramer.</text>
</comment>
<dbReference type="PROSITE" id="PS51732">
    <property type="entry name" value="ASN_GLN_ASE_3"/>
    <property type="match status" value="1"/>
</dbReference>
<dbReference type="CDD" id="cd08963">
    <property type="entry name" value="L-asparaginase_I"/>
    <property type="match status" value="1"/>
</dbReference>
<feature type="active site" evidence="13">
    <location>
        <position position="14"/>
    </location>
</feature>
<dbReference type="InterPro" id="IPR037152">
    <property type="entry name" value="L-asparaginase_N_sf"/>
</dbReference>
<evidence type="ECO:0000256" key="11">
    <source>
        <dbReference type="PIRSR" id="PIRSR001220-1"/>
    </source>
</evidence>
<evidence type="ECO:0000259" key="15">
    <source>
        <dbReference type="Pfam" id="PF00710"/>
    </source>
</evidence>
<feature type="domain" description="L-asparaginase N-terminal" evidence="15">
    <location>
        <begin position="5"/>
        <end position="189"/>
    </location>
</feature>
<dbReference type="PANTHER" id="PTHR11707">
    <property type="entry name" value="L-ASPARAGINASE"/>
    <property type="match status" value="1"/>
</dbReference>
<dbReference type="KEGG" id="ocm:CBP12_04195"/>
<feature type="domain" description="Asparaginase/glutaminase C-terminal" evidence="16">
    <location>
        <begin position="213"/>
        <end position="326"/>
    </location>
</feature>
<evidence type="ECO:0000256" key="2">
    <source>
        <dbReference type="ARBA" id="ARBA00010518"/>
    </source>
</evidence>
<organism evidence="17 18">
    <name type="scientific">Oceanisphaera avium</name>
    <dbReference type="NCBI Taxonomy" id="1903694"/>
    <lineage>
        <taxon>Bacteria</taxon>
        <taxon>Pseudomonadati</taxon>
        <taxon>Pseudomonadota</taxon>
        <taxon>Gammaproteobacteria</taxon>
        <taxon>Aeromonadales</taxon>
        <taxon>Aeromonadaceae</taxon>
        <taxon>Oceanisphaera</taxon>
    </lineage>
</organism>
<gene>
    <name evidence="17" type="ORF">CBP12_04195</name>
</gene>
<dbReference type="PROSITE" id="PS00917">
    <property type="entry name" value="ASN_GLN_ASE_2"/>
    <property type="match status" value="1"/>
</dbReference>
<dbReference type="PIRSF" id="PIRSF001220">
    <property type="entry name" value="L-ASNase_gatD"/>
    <property type="match status" value="1"/>
</dbReference>
<proteinExistence type="inferred from homology"/>
<sequence length="340" mass="37211">MAKKRIYIAYTGGTIGMQHSAQGYVPARGFLPQCLAAMTEFHDPSMPEYELHEYQPLIDSADMAPNHWQIIANDIQAHYHDYDGFVVLHGTDTLAFTASALSFMLEDLDKPVIVTGSQIPLAELRSDGRPNLLNALYIAAHFPIHEVGLFFNHRLYRGNRCSKEHADGFDAFDSPNFPPLLDAGINISLQAGQLGQNHRSSLRVSHITPQPITMVTLYPGISAQVLANQLQPPVKALLLLSYGVGNAPQRADMLALLAQATERGVIIVNLTQCQRGSVNMADYAPGRALAAAGVISGFDMTTEAALTKLHYLLSKNLTPQQVRRQMGENLRGELTLPSLS</sequence>
<dbReference type="NCBIfam" id="NF006998">
    <property type="entry name" value="PRK09461.1"/>
    <property type="match status" value="1"/>
</dbReference>
<evidence type="ECO:0000256" key="7">
    <source>
        <dbReference type="ARBA" id="ARBA00049366"/>
    </source>
</evidence>
<dbReference type="Gene3D" id="3.40.50.1170">
    <property type="entry name" value="L-asparaginase, N-terminal domain"/>
    <property type="match status" value="1"/>
</dbReference>
<keyword evidence="6" id="KW-0378">Hydrolase</keyword>
<feature type="binding site" evidence="12">
    <location>
        <position position="60"/>
    </location>
    <ligand>
        <name>substrate</name>
    </ligand>
</feature>